<evidence type="ECO:0000313" key="2">
    <source>
        <dbReference type="Proteomes" id="UP000053283"/>
    </source>
</evidence>
<name>A0A091VAL4_NIPNI</name>
<keyword evidence="2" id="KW-1185">Reference proteome</keyword>
<reference evidence="1 2" key="1">
    <citation type="submission" date="2014-04" db="EMBL/GenBank/DDBJ databases">
        <title>Genome evolution of avian class.</title>
        <authorList>
            <person name="Zhang G."/>
            <person name="Li C."/>
        </authorList>
    </citation>
    <scope>NUCLEOTIDE SEQUENCE [LARGE SCALE GENOMIC DNA]</scope>
    <source>
        <strain evidence="1">BGI_Y956</strain>
    </source>
</reference>
<sequence length="50" mass="5405">PLTLAEVGVLQDVVRAVVLHAVQAQDLHDGVAEAAEGLRRAALHEHHHRV</sequence>
<proteinExistence type="predicted"/>
<dbReference type="EMBL" id="KL410770">
    <property type="protein sequence ID" value="KFQ99437.1"/>
    <property type="molecule type" value="Genomic_DNA"/>
</dbReference>
<dbReference type="AlphaFoldDB" id="A0A091VAL4"/>
<gene>
    <name evidence="1" type="ORF">Y956_05079</name>
</gene>
<feature type="non-terminal residue" evidence="1">
    <location>
        <position position="50"/>
    </location>
</feature>
<evidence type="ECO:0000313" key="1">
    <source>
        <dbReference type="EMBL" id="KFQ99437.1"/>
    </source>
</evidence>
<protein>
    <submittedName>
        <fullName evidence="1">Uncharacterized protein</fullName>
    </submittedName>
</protein>
<accession>A0A091VAL4</accession>
<dbReference type="Proteomes" id="UP000053283">
    <property type="component" value="Unassembled WGS sequence"/>
</dbReference>
<organism evidence="1 2">
    <name type="scientific">Nipponia nippon</name>
    <name type="common">Crested ibis</name>
    <name type="synonym">Ibis nippon</name>
    <dbReference type="NCBI Taxonomy" id="128390"/>
    <lineage>
        <taxon>Eukaryota</taxon>
        <taxon>Metazoa</taxon>
        <taxon>Chordata</taxon>
        <taxon>Craniata</taxon>
        <taxon>Vertebrata</taxon>
        <taxon>Euteleostomi</taxon>
        <taxon>Archelosauria</taxon>
        <taxon>Archosauria</taxon>
        <taxon>Dinosauria</taxon>
        <taxon>Saurischia</taxon>
        <taxon>Theropoda</taxon>
        <taxon>Coelurosauria</taxon>
        <taxon>Aves</taxon>
        <taxon>Neognathae</taxon>
        <taxon>Neoaves</taxon>
        <taxon>Aequornithes</taxon>
        <taxon>Pelecaniformes</taxon>
        <taxon>Threskiornithidae</taxon>
        <taxon>Nipponia</taxon>
    </lineage>
</organism>
<feature type="non-terminal residue" evidence="1">
    <location>
        <position position="1"/>
    </location>
</feature>